<comment type="caution">
    <text evidence="1">The sequence shown here is derived from an EMBL/GenBank/DDBJ whole genome shotgun (WGS) entry which is preliminary data.</text>
</comment>
<reference evidence="1" key="1">
    <citation type="submission" date="2023-10" db="EMBL/GenBank/DDBJ databases">
        <title>Genome assembly of Pristionchus species.</title>
        <authorList>
            <person name="Yoshida K."/>
            <person name="Sommer R.J."/>
        </authorList>
    </citation>
    <scope>NUCLEOTIDE SEQUENCE</scope>
    <source>
        <strain evidence="1">RS0144</strain>
    </source>
</reference>
<accession>A0AAV5SC53</accession>
<dbReference type="AlphaFoldDB" id="A0AAV5SC53"/>
<evidence type="ECO:0008006" key="3">
    <source>
        <dbReference type="Google" id="ProtNLM"/>
    </source>
</evidence>
<evidence type="ECO:0000313" key="1">
    <source>
        <dbReference type="EMBL" id="GMS80272.1"/>
    </source>
</evidence>
<evidence type="ECO:0000313" key="2">
    <source>
        <dbReference type="Proteomes" id="UP001432027"/>
    </source>
</evidence>
<protein>
    <recommendedName>
        <fullName evidence="3">Ribosomal protein</fullName>
    </recommendedName>
</protein>
<proteinExistence type="predicted"/>
<sequence length="166" mass="18107">MAHLNIAMKIVKETCVECGSGMIEGRNSSDRDASLGFHLPRLDAELIKWGASLCLCNDFPQCNTQHRSVSTVPILAVVRLPPSIVFPSSISILESRGMTISPCKSSPLMRNVTRISVISLERRVQSSLHWGISPFPSVLHIQNMNSISVSILPRPFAVSTITSAIP</sequence>
<dbReference type="Proteomes" id="UP001432027">
    <property type="component" value="Unassembled WGS sequence"/>
</dbReference>
<gene>
    <name evidence="1" type="ORF">PENTCL1PPCAC_2447</name>
</gene>
<name>A0AAV5SC53_9BILA</name>
<dbReference type="EMBL" id="BTSX01000001">
    <property type="protein sequence ID" value="GMS80272.1"/>
    <property type="molecule type" value="Genomic_DNA"/>
</dbReference>
<organism evidence="1 2">
    <name type="scientific">Pristionchus entomophagus</name>
    <dbReference type="NCBI Taxonomy" id="358040"/>
    <lineage>
        <taxon>Eukaryota</taxon>
        <taxon>Metazoa</taxon>
        <taxon>Ecdysozoa</taxon>
        <taxon>Nematoda</taxon>
        <taxon>Chromadorea</taxon>
        <taxon>Rhabditida</taxon>
        <taxon>Rhabditina</taxon>
        <taxon>Diplogasteromorpha</taxon>
        <taxon>Diplogasteroidea</taxon>
        <taxon>Neodiplogasteridae</taxon>
        <taxon>Pristionchus</taxon>
    </lineage>
</organism>
<keyword evidence="2" id="KW-1185">Reference proteome</keyword>